<name>A0A1H8JMD9_9BACL</name>
<dbReference type="EMBL" id="FODH01000003">
    <property type="protein sequence ID" value="SEN81924.1"/>
    <property type="molecule type" value="Genomic_DNA"/>
</dbReference>
<dbReference type="OrthoDB" id="9900167at2"/>
<evidence type="ECO:0000313" key="4">
    <source>
        <dbReference type="Proteomes" id="UP000683429"/>
    </source>
</evidence>
<dbReference type="Proteomes" id="UP000683429">
    <property type="component" value="Chromosome"/>
</dbReference>
<evidence type="ECO:0000313" key="2">
    <source>
        <dbReference type="EMBL" id="SEN81924.1"/>
    </source>
</evidence>
<keyword evidence="4" id="KW-1185">Reference proteome</keyword>
<dbReference type="AlphaFoldDB" id="A0A1H8JMD9"/>
<gene>
    <name evidence="1" type="ORF">KP014_15570</name>
    <name evidence="2" type="ORF">SAMN04487895_10382</name>
</gene>
<organism evidence="2 3">
    <name type="scientific">Paenibacillus sophorae</name>
    <dbReference type="NCBI Taxonomy" id="1333845"/>
    <lineage>
        <taxon>Bacteria</taxon>
        <taxon>Bacillati</taxon>
        <taxon>Bacillota</taxon>
        <taxon>Bacilli</taxon>
        <taxon>Bacillales</taxon>
        <taxon>Paenibacillaceae</taxon>
        <taxon>Paenibacillus</taxon>
    </lineage>
</organism>
<dbReference type="Proteomes" id="UP000198809">
    <property type="component" value="Unassembled WGS sequence"/>
</dbReference>
<protein>
    <submittedName>
        <fullName evidence="2">Uncharacterized protein</fullName>
    </submittedName>
</protein>
<evidence type="ECO:0000313" key="1">
    <source>
        <dbReference type="EMBL" id="QWU13418.1"/>
    </source>
</evidence>
<proteinExistence type="predicted"/>
<accession>A0A1H8JMD9</accession>
<dbReference type="EMBL" id="CP076607">
    <property type="protein sequence ID" value="QWU13418.1"/>
    <property type="molecule type" value="Genomic_DNA"/>
</dbReference>
<dbReference type="RefSeq" id="WP_036600953.1">
    <property type="nucleotide sequence ID" value="NZ_CP076607.1"/>
</dbReference>
<evidence type="ECO:0000313" key="3">
    <source>
        <dbReference type="Proteomes" id="UP000198809"/>
    </source>
</evidence>
<reference evidence="2 3" key="1">
    <citation type="submission" date="2016-10" db="EMBL/GenBank/DDBJ databases">
        <authorList>
            <person name="de Groot N.N."/>
        </authorList>
    </citation>
    <scope>NUCLEOTIDE SEQUENCE [LARGE SCALE GENOMIC DNA]</scope>
    <source>
        <strain evidence="2 3">CGMCC 1.10238</strain>
    </source>
</reference>
<dbReference type="STRING" id="1333845.SAMN04487895_10382"/>
<reference evidence="1 4" key="2">
    <citation type="submission" date="2021-06" db="EMBL/GenBank/DDBJ databases">
        <title>Whole genome sequence of Paenibacillus sophorae DSM23020 for comparative genomics.</title>
        <authorList>
            <person name="Kim M.-J."/>
            <person name="Lee G."/>
            <person name="Shin J.-H."/>
        </authorList>
    </citation>
    <scope>NUCLEOTIDE SEQUENCE [LARGE SCALE GENOMIC DNA]</scope>
    <source>
        <strain evidence="1 4">DSM 23020</strain>
    </source>
</reference>
<sequence>MKSFLDDVKTVKELTEHFHKYLEFLYAHNFDLIEPKDFINRFILYSCDIRYKELLIDFLSQYYPANEIESFINEISFYSKTYTNKYLSNFKVGRDKYYAIVNEYILSTKEFNSERYELTLYYLKDKNRYTYIKEETNFSLKECVRHIRNSVGSWKNYDITWLSASMK</sequence>